<evidence type="ECO:0000256" key="1">
    <source>
        <dbReference type="ARBA" id="ARBA00004123"/>
    </source>
</evidence>
<evidence type="ECO:0000256" key="9">
    <source>
        <dbReference type="ARBA" id="ARBA00023242"/>
    </source>
</evidence>
<dbReference type="Proteomes" id="UP000887564">
    <property type="component" value="Unplaced"/>
</dbReference>
<evidence type="ECO:0000256" key="6">
    <source>
        <dbReference type="ARBA" id="ARBA00022723"/>
    </source>
</evidence>
<evidence type="ECO:0000256" key="7">
    <source>
        <dbReference type="ARBA" id="ARBA00022833"/>
    </source>
</evidence>
<dbReference type="EC" id="2.7.7.6" evidence="2"/>
<feature type="domain" description="RNA polymerase N-terminal" evidence="10">
    <location>
        <begin position="224"/>
        <end position="420"/>
    </location>
</feature>
<evidence type="ECO:0000313" key="12">
    <source>
        <dbReference type="WBParaSite" id="PEQ_0000569601-mRNA-1"/>
    </source>
</evidence>
<dbReference type="GO" id="GO:0000428">
    <property type="term" value="C:DNA-directed RNA polymerase complex"/>
    <property type="evidence" value="ECO:0007669"/>
    <property type="project" value="UniProtKB-KW"/>
</dbReference>
<keyword evidence="8" id="KW-0804">Transcription</keyword>
<dbReference type="GO" id="GO:0031981">
    <property type="term" value="C:nuclear lumen"/>
    <property type="evidence" value="ECO:0007669"/>
    <property type="project" value="UniProtKB-ARBA"/>
</dbReference>
<dbReference type="GO" id="GO:0006351">
    <property type="term" value="P:DNA-templated transcription"/>
    <property type="evidence" value="ECO:0007669"/>
    <property type="project" value="InterPro"/>
</dbReference>
<proteinExistence type="predicted"/>
<dbReference type="Gene3D" id="3.30.1490.180">
    <property type="entry name" value="RNA polymerase ii"/>
    <property type="match status" value="1"/>
</dbReference>
<sequence>MLGTAHQLESYISEKFSHNGNFTGDTSQLSNEMTAITELDAILSELTGKSTSSVEKGMVKPMKNAVELKRSLMHAFCKGHLFKHMKRCKLCHGGNGVLRNDGGRCILIDFSGVAATRAAKMSAKFNAVNDFMEQEVEVDPNDMNEKEDDKKLLNDNSLGTLNDTAELTLHKQLAAVENGTCEKLAWRAVEVREHFRMVWKNDAALLKKLFPLFDCNDNEHCPMDVLFCEKILVPPTKFRPIRYFRGDKFENPQTVNLLLQQRIGAIFDQDLDRTSDQRSLIPGIKQILEKKQIFAKKLTFPEPASLINLPKLRKLVKNGPAKHPGANFVLRPGGFKQVLLDEKREERFAEAKRLQPANTTRLAQPVKVLRHLDRGDLMLMNPFAQTSQRIVLPHPSMLKPQKLWSGKQVQERGLGLVWVSG</sequence>
<evidence type="ECO:0000256" key="2">
    <source>
        <dbReference type="ARBA" id="ARBA00012418"/>
    </source>
</evidence>
<dbReference type="PANTHER" id="PTHR48446">
    <property type="entry name" value="DNA-DIRECTED RNA POLYMERASE SUBUNIT BETA' N-TERMINAL SECTION"/>
    <property type="match status" value="1"/>
</dbReference>
<keyword evidence="4" id="KW-0808">Transferase</keyword>
<evidence type="ECO:0000256" key="8">
    <source>
        <dbReference type="ARBA" id="ARBA00023163"/>
    </source>
</evidence>
<organism evidence="11 12">
    <name type="scientific">Parascaris equorum</name>
    <name type="common">Equine roundworm</name>
    <dbReference type="NCBI Taxonomy" id="6256"/>
    <lineage>
        <taxon>Eukaryota</taxon>
        <taxon>Metazoa</taxon>
        <taxon>Ecdysozoa</taxon>
        <taxon>Nematoda</taxon>
        <taxon>Chromadorea</taxon>
        <taxon>Rhabditida</taxon>
        <taxon>Spirurina</taxon>
        <taxon>Ascaridomorpha</taxon>
        <taxon>Ascaridoidea</taxon>
        <taxon>Ascarididae</taxon>
        <taxon>Parascaris</taxon>
    </lineage>
</organism>
<evidence type="ECO:0000256" key="3">
    <source>
        <dbReference type="ARBA" id="ARBA00022478"/>
    </source>
</evidence>
<dbReference type="AlphaFoldDB" id="A0A914RGJ8"/>
<dbReference type="GO" id="GO:0003677">
    <property type="term" value="F:DNA binding"/>
    <property type="evidence" value="ECO:0007669"/>
    <property type="project" value="InterPro"/>
</dbReference>
<evidence type="ECO:0000259" key="10">
    <source>
        <dbReference type="SMART" id="SM00663"/>
    </source>
</evidence>
<name>A0A914RGJ8_PAREQ</name>
<accession>A0A914RGJ8</accession>
<keyword evidence="7" id="KW-0862">Zinc</keyword>
<reference evidence="12" key="1">
    <citation type="submission" date="2022-11" db="UniProtKB">
        <authorList>
            <consortium name="WormBaseParasite"/>
        </authorList>
    </citation>
    <scope>IDENTIFICATION</scope>
</reference>
<dbReference type="PANTHER" id="PTHR48446:SF1">
    <property type="entry name" value="DNA-DIRECTED RNA POLYMERASE SUBUNIT BETA' N-TERMINAL SECTION"/>
    <property type="match status" value="1"/>
</dbReference>
<dbReference type="SMART" id="SM00663">
    <property type="entry name" value="RPOLA_N"/>
    <property type="match status" value="1"/>
</dbReference>
<keyword evidence="3" id="KW-0240">DNA-directed RNA polymerase</keyword>
<dbReference type="Pfam" id="PF00623">
    <property type="entry name" value="RNA_pol_Rpb1_2"/>
    <property type="match status" value="1"/>
</dbReference>
<protein>
    <recommendedName>
        <fullName evidence="2">DNA-directed RNA polymerase</fullName>
        <ecNumber evidence="2">2.7.7.6</ecNumber>
    </recommendedName>
</protein>
<dbReference type="WBParaSite" id="PEQ_0000569601-mRNA-1">
    <property type="protein sequence ID" value="PEQ_0000569601-mRNA-1"/>
    <property type="gene ID" value="PEQ_0000569601"/>
</dbReference>
<keyword evidence="6" id="KW-0479">Metal-binding</keyword>
<evidence type="ECO:0000256" key="4">
    <source>
        <dbReference type="ARBA" id="ARBA00022679"/>
    </source>
</evidence>
<keyword evidence="11" id="KW-1185">Reference proteome</keyword>
<keyword evidence="5" id="KW-0548">Nucleotidyltransferase</keyword>
<dbReference type="GO" id="GO:0003899">
    <property type="term" value="F:DNA-directed RNA polymerase activity"/>
    <property type="evidence" value="ECO:0007669"/>
    <property type="project" value="UniProtKB-EC"/>
</dbReference>
<dbReference type="GO" id="GO:0046872">
    <property type="term" value="F:metal ion binding"/>
    <property type="evidence" value="ECO:0007669"/>
    <property type="project" value="UniProtKB-KW"/>
</dbReference>
<dbReference type="InterPro" id="IPR000722">
    <property type="entry name" value="RNA_pol_asu"/>
</dbReference>
<dbReference type="InterPro" id="IPR006592">
    <property type="entry name" value="RNA_pol_N"/>
</dbReference>
<comment type="subcellular location">
    <subcellularLocation>
        <location evidence="1">Nucleus</location>
    </subcellularLocation>
</comment>
<dbReference type="InterPro" id="IPR015700">
    <property type="entry name" value="RPC1"/>
</dbReference>
<evidence type="ECO:0000256" key="5">
    <source>
        <dbReference type="ARBA" id="ARBA00022695"/>
    </source>
</evidence>
<dbReference type="SUPFAM" id="SSF64484">
    <property type="entry name" value="beta and beta-prime subunits of DNA dependent RNA-polymerase"/>
    <property type="match status" value="1"/>
</dbReference>
<keyword evidence="9" id="KW-0539">Nucleus</keyword>
<evidence type="ECO:0000313" key="11">
    <source>
        <dbReference type="Proteomes" id="UP000887564"/>
    </source>
</evidence>